<gene>
    <name evidence="4" type="ORF">PAPOLLO_LOCUS15368</name>
</gene>
<evidence type="ECO:0000313" key="5">
    <source>
        <dbReference type="Proteomes" id="UP000691718"/>
    </source>
</evidence>
<reference evidence="4" key="1">
    <citation type="submission" date="2021-04" db="EMBL/GenBank/DDBJ databases">
        <authorList>
            <person name="Tunstrom K."/>
        </authorList>
    </citation>
    <scope>NUCLEOTIDE SEQUENCE</scope>
</reference>
<feature type="compositionally biased region" description="Acidic residues" evidence="2">
    <location>
        <begin position="14"/>
        <end position="27"/>
    </location>
</feature>
<evidence type="ECO:0000259" key="3">
    <source>
        <dbReference type="Pfam" id="PF10650"/>
    </source>
</evidence>
<name>A0A8S3XBG1_PARAO</name>
<feature type="compositionally biased region" description="Basic residues" evidence="2">
    <location>
        <begin position="107"/>
        <end position="136"/>
    </location>
</feature>
<evidence type="ECO:0000313" key="4">
    <source>
        <dbReference type="EMBL" id="CAG5010137.1"/>
    </source>
</evidence>
<dbReference type="OrthoDB" id="8197317at2759"/>
<organism evidence="4 5">
    <name type="scientific">Parnassius apollo</name>
    <name type="common">Apollo butterfly</name>
    <name type="synonym">Papilio apollo</name>
    <dbReference type="NCBI Taxonomy" id="110799"/>
    <lineage>
        <taxon>Eukaryota</taxon>
        <taxon>Metazoa</taxon>
        <taxon>Ecdysozoa</taxon>
        <taxon>Arthropoda</taxon>
        <taxon>Hexapoda</taxon>
        <taxon>Insecta</taxon>
        <taxon>Pterygota</taxon>
        <taxon>Neoptera</taxon>
        <taxon>Endopterygota</taxon>
        <taxon>Lepidoptera</taxon>
        <taxon>Glossata</taxon>
        <taxon>Ditrysia</taxon>
        <taxon>Papilionoidea</taxon>
        <taxon>Papilionidae</taxon>
        <taxon>Parnassiinae</taxon>
        <taxon>Parnassini</taxon>
        <taxon>Parnassius</taxon>
        <taxon>Parnassius</taxon>
    </lineage>
</organism>
<dbReference type="Pfam" id="PF10650">
    <property type="entry name" value="zf-C3H1"/>
    <property type="match status" value="1"/>
</dbReference>
<sequence length="923" mass="104815">MTSVENIPSVNNDSEMEEGEIVDDMDDLSDISSEEEFLLRQRLQVLENYNNVLERKKAKRASISQGDHERRTEILLHDLSEISATDFEDNVPVNDFKYQKDQTYPKSNHRPKKANLHNGHGKGRDYKKKSHRKRRLEVKVVSESSEESDDEYRNKRRKLANAVTFNKVKGDTSSLKARLNKMLCGSNNKEYISVENIEISNMVENLIDDYSVEKNEENNSVKNIEENNSQTKDSDNIIEIDCQENIDTTQLEKDKEKAQSPCDLIDLCSEDSKEMEKPVTEMRTQDVVDSNIKENIEVIEGNKNNKQDSDDELEVLRQHALKTKSLKSKPDIPEVSAAAQNKPTSEDDDSDTAELRLICLKSAFLKKAIEMKFKQKLRKRLKTKSTSLQDDFMINHEELGNVTDVENNTDIESVDMDIGSDGDDKAKELPVDRDEHTEQKPLSDISKTVTTSNISKEDEFEEDEDLLRAKLLISLSKNLPNLVGVVNKIDNSKSIEKSSATPQVKQNVSEEKKFIINLGDSDSEGEHEATKNLTKMHMKLSEQVDFQQKLDLFLKSTRKKVESAKLPDVVQQPSITKPHVKYVAKAVNHLPKSEQIEYKNLVKRMAELEKIKQARQSSTMSQNNTSVLKETLKPRNVAVENTNLPSNSLEEKIAESRKNIAVESAKMLKLKEEGTKLLQKYKIVATELRNISTAITLNKKEQRTVQNKLSRIRAQHQMLLKSSNFKHSTGGLLVNQTNNKIIANKLQKENNPTKDDHKVSTMLKAVKVSFVNDLSKENTGLDSKLSVQVDIKSNKKIVKLPKSPEKERIVNLVGKTDNNERIEAVASEEKSTGVEEIPKTCSSDHEKKDNGVNDYRSPLEAFGTTTNFVNKHITWIELCVRTSPLSTAIWKEDPNAFLCPYEVGGSCRDTDCKFLHPKIPSHQ</sequence>
<feature type="region of interest" description="Disordered" evidence="2">
    <location>
        <begin position="1"/>
        <end position="27"/>
    </location>
</feature>
<feature type="region of interest" description="Disordered" evidence="2">
    <location>
        <begin position="833"/>
        <end position="852"/>
    </location>
</feature>
<feature type="compositionally biased region" description="Basic and acidic residues" evidence="2">
    <location>
        <begin position="422"/>
        <end position="441"/>
    </location>
</feature>
<evidence type="ECO:0000256" key="2">
    <source>
        <dbReference type="SAM" id="MobiDB-lite"/>
    </source>
</evidence>
<keyword evidence="5" id="KW-1185">Reference proteome</keyword>
<feature type="region of interest" description="Disordered" evidence="2">
    <location>
        <begin position="322"/>
        <end position="351"/>
    </location>
</feature>
<proteinExistence type="predicted"/>
<feature type="domain" description="Putative zinc-finger" evidence="3">
    <location>
        <begin position="898"/>
        <end position="916"/>
    </location>
</feature>
<dbReference type="EMBL" id="CAJQZP010001030">
    <property type="protein sequence ID" value="CAG5010137.1"/>
    <property type="molecule type" value="Genomic_DNA"/>
</dbReference>
<accession>A0A8S3XBG1</accession>
<evidence type="ECO:0000256" key="1">
    <source>
        <dbReference type="SAM" id="Coils"/>
    </source>
</evidence>
<feature type="coiled-coil region" evidence="1">
    <location>
        <begin position="207"/>
        <end position="234"/>
    </location>
</feature>
<dbReference type="InterPro" id="IPR019607">
    <property type="entry name" value="Putative_zinc-finger_domain"/>
</dbReference>
<feature type="compositionally biased region" description="Polar residues" evidence="2">
    <location>
        <begin position="1"/>
        <end position="13"/>
    </location>
</feature>
<feature type="compositionally biased region" description="Basic and acidic residues" evidence="2">
    <location>
        <begin position="833"/>
        <end position="851"/>
    </location>
</feature>
<protein>
    <submittedName>
        <fullName evidence="4">(apollo) hypothetical protein</fullName>
    </submittedName>
</protein>
<keyword evidence="1" id="KW-0175">Coiled coil</keyword>
<dbReference type="Proteomes" id="UP000691718">
    <property type="component" value="Unassembled WGS sequence"/>
</dbReference>
<feature type="region of interest" description="Disordered" evidence="2">
    <location>
        <begin position="101"/>
        <end position="153"/>
    </location>
</feature>
<comment type="caution">
    <text evidence="4">The sequence shown here is derived from an EMBL/GenBank/DDBJ whole genome shotgun (WGS) entry which is preliminary data.</text>
</comment>
<feature type="region of interest" description="Disordered" evidence="2">
    <location>
        <begin position="413"/>
        <end position="450"/>
    </location>
</feature>
<dbReference type="AlphaFoldDB" id="A0A8S3XBG1"/>